<comment type="caution">
    <text evidence="1">The sequence shown here is derived from an EMBL/GenBank/DDBJ whole genome shotgun (WGS) entry which is preliminary data.</text>
</comment>
<reference evidence="1" key="1">
    <citation type="journal article" date="2015" name="Nature">
        <title>Complex archaea that bridge the gap between prokaryotes and eukaryotes.</title>
        <authorList>
            <person name="Spang A."/>
            <person name="Saw J.H."/>
            <person name="Jorgensen S.L."/>
            <person name="Zaremba-Niedzwiedzka K."/>
            <person name="Martijn J."/>
            <person name="Lind A.E."/>
            <person name="van Eijk R."/>
            <person name="Schleper C."/>
            <person name="Guy L."/>
            <person name="Ettema T.J."/>
        </authorList>
    </citation>
    <scope>NUCLEOTIDE SEQUENCE</scope>
</reference>
<dbReference type="CDD" id="cd04301">
    <property type="entry name" value="NAT_SF"/>
    <property type="match status" value="1"/>
</dbReference>
<evidence type="ECO:0000313" key="1">
    <source>
        <dbReference type="EMBL" id="KKN43543.1"/>
    </source>
</evidence>
<proteinExistence type="predicted"/>
<dbReference type="AlphaFoldDB" id="A0A0F9TQ86"/>
<sequence>MSKRPNVYIRIFSGDDPSGWDGESIAYVFLGFKPWNEMFHVLSQCDPDRDFFSYQRETNCQKWDVVAAGSLMLEEGCSRLAHISEQIYYPCATIVRARHKNKGYGDLLYKALIMAAIRHAKKLGTTNWTFGTHRSVGGSTSTSAMRVYKSLVRKRYLKPTAKQDHYLPGKTPKNFTPVFY</sequence>
<gene>
    <name evidence="1" type="ORF">LCGC14_0701900</name>
</gene>
<name>A0A0F9TQ86_9ZZZZ</name>
<accession>A0A0F9TQ86</accession>
<protein>
    <submittedName>
        <fullName evidence="1">Uncharacterized protein</fullName>
    </submittedName>
</protein>
<dbReference type="EMBL" id="LAZR01001504">
    <property type="protein sequence ID" value="KKN43543.1"/>
    <property type="molecule type" value="Genomic_DNA"/>
</dbReference>
<organism evidence="1">
    <name type="scientific">marine sediment metagenome</name>
    <dbReference type="NCBI Taxonomy" id="412755"/>
    <lineage>
        <taxon>unclassified sequences</taxon>
        <taxon>metagenomes</taxon>
        <taxon>ecological metagenomes</taxon>
    </lineage>
</organism>